<evidence type="ECO:0000313" key="1">
    <source>
        <dbReference type="EMBL" id="RBL89358.1"/>
    </source>
</evidence>
<gene>
    <name evidence="1" type="ORF">DF182_22825</name>
</gene>
<accession>A0A365XTB5</accession>
<dbReference type="AlphaFoldDB" id="A0A365XTB5"/>
<dbReference type="EMBL" id="QFFJ01000002">
    <property type="protein sequence ID" value="RBL89358.1"/>
    <property type="molecule type" value="Genomic_DNA"/>
</dbReference>
<evidence type="ECO:0000313" key="2">
    <source>
        <dbReference type="Proteomes" id="UP000253410"/>
    </source>
</evidence>
<dbReference type="Proteomes" id="UP000253410">
    <property type="component" value="Unassembled WGS sequence"/>
</dbReference>
<name>A0A365XTB5_9BACT</name>
<keyword evidence="2" id="KW-1185">Reference proteome</keyword>
<dbReference type="RefSeq" id="WP_113618102.1">
    <property type="nucleotide sequence ID" value="NZ_QFFJ01000002.1"/>
</dbReference>
<protein>
    <submittedName>
        <fullName evidence="1">Uncharacterized protein</fullName>
    </submittedName>
</protein>
<comment type="caution">
    <text evidence="1">The sequence shown here is derived from an EMBL/GenBank/DDBJ whole genome shotgun (WGS) entry which is preliminary data.</text>
</comment>
<organism evidence="1 2">
    <name type="scientific">Chitinophaga flava</name>
    <dbReference type="NCBI Taxonomy" id="2259036"/>
    <lineage>
        <taxon>Bacteria</taxon>
        <taxon>Pseudomonadati</taxon>
        <taxon>Bacteroidota</taxon>
        <taxon>Chitinophagia</taxon>
        <taxon>Chitinophagales</taxon>
        <taxon>Chitinophagaceae</taxon>
        <taxon>Chitinophaga</taxon>
    </lineage>
</organism>
<sequence>MIATFELEGLSFIALNGTSLKVVYSKAPQQLTWSNSRQVKGTLQFIEGILKAPRQKISWYIAAGGW</sequence>
<proteinExistence type="predicted"/>
<reference evidence="1 2" key="1">
    <citation type="submission" date="2018-05" db="EMBL/GenBank/DDBJ databases">
        <title>Chitinophaga sp. K3CV102501T nov., isolated from isolated from a monsoon evergreen broad-leaved forest soil.</title>
        <authorList>
            <person name="Lv Y."/>
        </authorList>
    </citation>
    <scope>NUCLEOTIDE SEQUENCE [LARGE SCALE GENOMIC DNA]</scope>
    <source>
        <strain evidence="1 2">GDMCC 1.1325</strain>
    </source>
</reference>